<keyword evidence="1" id="KW-1133">Transmembrane helix</keyword>
<dbReference type="RefSeq" id="WP_259971281.1">
    <property type="nucleotide sequence ID" value="NZ_CP081070.1"/>
</dbReference>
<keyword evidence="1" id="KW-0812">Transmembrane</keyword>
<feature type="transmembrane region" description="Helical" evidence="1">
    <location>
        <begin position="33"/>
        <end position="55"/>
    </location>
</feature>
<dbReference type="KEGG" id="lcae:K3721_17520"/>
<dbReference type="EMBL" id="CP081070">
    <property type="protein sequence ID" value="UWQ53754.1"/>
    <property type="molecule type" value="Genomic_DNA"/>
</dbReference>
<feature type="transmembrane region" description="Helical" evidence="1">
    <location>
        <begin position="203"/>
        <end position="224"/>
    </location>
</feature>
<organism evidence="2 3">
    <name type="scientific">Leisingera caerulea</name>
    <name type="common">Phaeobacter caeruleus</name>
    <dbReference type="NCBI Taxonomy" id="506591"/>
    <lineage>
        <taxon>Bacteria</taxon>
        <taxon>Pseudomonadati</taxon>
        <taxon>Pseudomonadota</taxon>
        <taxon>Alphaproteobacteria</taxon>
        <taxon>Rhodobacterales</taxon>
        <taxon>Roseobacteraceae</taxon>
        <taxon>Leisingera</taxon>
    </lineage>
</organism>
<feature type="transmembrane region" description="Helical" evidence="1">
    <location>
        <begin position="119"/>
        <end position="147"/>
    </location>
</feature>
<evidence type="ECO:0000313" key="2">
    <source>
        <dbReference type="EMBL" id="UWQ53754.1"/>
    </source>
</evidence>
<evidence type="ECO:0000313" key="3">
    <source>
        <dbReference type="Proteomes" id="UP001058713"/>
    </source>
</evidence>
<gene>
    <name evidence="2" type="ORF">K3721_17520</name>
</gene>
<keyword evidence="1" id="KW-0472">Membrane</keyword>
<reference evidence="2" key="1">
    <citation type="submission" date="2021-08" db="EMBL/GenBank/DDBJ databases">
        <authorList>
            <person name="Nwanade C."/>
            <person name="Wang M."/>
            <person name="Masoudi A."/>
            <person name="Yu Z."/>
            <person name="Liu J."/>
        </authorList>
    </citation>
    <scope>NUCLEOTIDE SEQUENCE</scope>
    <source>
        <strain evidence="2">S122</strain>
    </source>
</reference>
<accession>A0A9Q9M2Q3</accession>
<sequence length="263" mass="28246">MIFILEQIFMKPWALFSHSVGMLARNFGDMLRVFLVPTLLIVALFATFLKMTGVWETLQWGVVTPMPENSGLSGPLFLVSVLSLLIGMWSVVAWHRFVLLEEMPQGWLPRLEGSRVMAYFGRSLQIALVLICMMIPVMLAALLATTILSGAGPAALQWISLPIAIFTTYLILRLSVILPAAALGAGMGLRDAWNSTSNAFGDLLGLAAILVAAQYAAQFIAAALSASPSLAAGVSILISAALALLNISLLTTLYGHYVEGRPV</sequence>
<dbReference type="Proteomes" id="UP001058713">
    <property type="component" value="Chromosome"/>
</dbReference>
<evidence type="ECO:0000256" key="1">
    <source>
        <dbReference type="SAM" id="Phobius"/>
    </source>
</evidence>
<feature type="transmembrane region" description="Helical" evidence="1">
    <location>
        <begin position="75"/>
        <end position="98"/>
    </location>
</feature>
<name>A0A9Q9M2Q3_LEICA</name>
<feature type="transmembrane region" description="Helical" evidence="1">
    <location>
        <begin position="230"/>
        <end position="254"/>
    </location>
</feature>
<protein>
    <submittedName>
        <fullName evidence="2">Uncharacterized protein</fullName>
    </submittedName>
</protein>
<dbReference type="AlphaFoldDB" id="A0A9Q9M2Q3"/>
<proteinExistence type="predicted"/>
<feature type="transmembrane region" description="Helical" evidence="1">
    <location>
        <begin position="159"/>
        <end position="183"/>
    </location>
</feature>